<feature type="region of interest" description="Disordered" evidence="5">
    <location>
        <begin position="308"/>
        <end position="339"/>
    </location>
</feature>
<reference evidence="8" key="4">
    <citation type="submission" date="2020-10" db="EMBL/GenBank/DDBJ databases">
        <authorList>
            <person name="Bassil N.M."/>
            <person name="Lloyd J.R."/>
        </authorList>
    </citation>
    <scope>NUCLEOTIDE SEQUENCE</scope>
    <source>
        <strain evidence="8">NB2006</strain>
    </source>
</reference>
<evidence type="ECO:0000313" key="9">
    <source>
        <dbReference type="Proteomes" id="UP000180175"/>
    </source>
</evidence>
<dbReference type="InterPro" id="IPR051202">
    <property type="entry name" value="Peptidase_C40"/>
</dbReference>
<sequence>MNAVNEKVILSSIAASVVLSGTLPIETSENKIIINDVTFDPSERYSFGNTGFKVFSIQNKLLDYNLEVAAEESGVFGVKTHAAIRQFQKLKKLHVDGVAGPETLAALFINKDMDEIEVEDHILLNIQEGQLFKIGDKGDAVKEIQRKLLNAGYYHFDKDGLFGTRTRDAVKAYQKDNGLLIDGIIGEQTYEYLAGVSITVKNGVVKDDNLSATVFAANEDMEIPSPNIVSTVTKTPKDDLNSVDLLENGDTGQAVKQLQTLLKNKGYFNHLIDGAFGPITEAAVRNYQVQNNLAVDGIAGKRTILHLKTSPSAPMPSRSSSPSNQSATKTIDSDNRGEITGPSNNIIEYAKRFIGTRYVWGGTTPNGFDCSGFLMYVYKQQGVNIPRTVSDIWSFGTSVDRPQVGDLVFFETYKKGPSHAGIYLGNQQFLHAGSSSGVTISDMNMNYWKSRYLGAKRIN</sequence>
<dbReference type="InterPro" id="IPR036366">
    <property type="entry name" value="PGBDSf"/>
</dbReference>
<dbReference type="Proteomes" id="UP000180175">
    <property type="component" value="Chromosome"/>
</dbReference>
<name>A0A1S2LNS0_9BACI</name>
<dbReference type="Pfam" id="PF01471">
    <property type="entry name" value="PG_binding_1"/>
    <property type="match status" value="3"/>
</dbReference>
<feature type="domain" description="NlpC/P60" evidence="6">
    <location>
        <begin position="340"/>
        <end position="459"/>
    </location>
</feature>
<keyword evidence="9" id="KW-1185">Reference proteome</keyword>
<evidence type="ECO:0000256" key="5">
    <source>
        <dbReference type="SAM" id="MobiDB-lite"/>
    </source>
</evidence>
<dbReference type="Pfam" id="PF00877">
    <property type="entry name" value="NLPC_P60"/>
    <property type="match status" value="1"/>
</dbReference>
<accession>A0A1S2LNS0</accession>
<dbReference type="EMBL" id="CP063356">
    <property type="protein sequence ID" value="QOY34843.1"/>
    <property type="molecule type" value="Genomic_DNA"/>
</dbReference>
<dbReference type="AlphaFoldDB" id="A0A1S2LNS0"/>
<dbReference type="EMBL" id="LQXD01000118">
    <property type="protein sequence ID" value="OIJ13984.1"/>
    <property type="molecule type" value="Genomic_DNA"/>
</dbReference>
<dbReference type="Gene3D" id="1.10.101.10">
    <property type="entry name" value="PGBD-like superfamily/PGBD"/>
    <property type="match status" value="3"/>
</dbReference>
<evidence type="ECO:0000313" key="8">
    <source>
        <dbReference type="EMBL" id="QOY34843.1"/>
    </source>
</evidence>
<dbReference type="PANTHER" id="PTHR47053">
    <property type="entry name" value="MUREIN DD-ENDOPEPTIDASE MEPH-RELATED"/>
    <property type="match status" value="1"/>
</dbReference>
<organism evidence="7 9">
    <name type="scientific">Anaerobacillus isosaccharinicus</name>
    <dbReference type="NCBI Taxonomy" id="1532552"/>
    <lineage>
        <taxon>Bacteria</taxon>
        <taxon>Bacillati</taxon>
        <taxon>Bacillota</taxon>
        <taxon>Bacilli</taxon>
        <taxon>Bacillales</taxon>
        <taxon>Bacillaceae</taxon>
        <taxon>Anaerobacillus</taxon>
    </lineage>
</organism>
<dbReference type="InterPro" id="IPR038765">
    <property type="entry name" value="Papain-like_cys_pep_sf"/>
</dbReference>
<dbReference type="GO" id="GO:0006508">
    <property type="term" value="P:proteolysis"/>
    <property type="evidence" value="ECO:0007669"/>
    <property type="project" value="UniProtKB-KW"/>
</dbReference>
<evidence type="ECO:0000259" key="6">
    <source>
        <dbReference type="PROSITE" id="PS51935"/>
    </source>
</evidence>
<dbReference type="PANTHER" id="PTHR47053:SF1">
    <property type="entry name" value="MUREIN DD-ENDOPEPTIDASE MEPH-RELATED"/>
    <property type="match status" value="1"/>
</dbReference>
<evidence type="ECO:0000256" key="3">
    <source>
        <dbReference type="ARBA" id="ARBA00022801"/>
    </source>
</evidence>
<dbReference type="InterPro" id="IPR000064">
    <property type="entry name" value="NLP_P60_dom"/>
</dbReference>
<protein>
    <submittedName>
        <fullName evidence="8">Peptidoglycan-binding protein</fullName>
    </submittedName>
</protein>
<reference evidence="7 9" key="1">
    <citation type="submission" date="2016-10" db="EMBL/GenBank/DDBJ databases">
        <title>Draft genome sequences of four alkaliphilic bacteria belonging to the Anaerobacillus genus.</title>
        <authorList>
            <person name="Bassil N.M."/>
            <person name="Lloyd J.R."/>
        </authorList>
    </citation>
    <scope>NUCLEOTIDE SEQUENCE [LARGE SCALE GENOMIC DNA]</scope>
    <source>
        <strain evidence="7 9">NB2006</strain>
    </source>
</reference>
<keyword evidence="2" id="KW-0645">Protease</keyword>
<reference evidence="8 9" key="3">
    <citation type="journal article" date="2019" name="Int. J. Syst. Evol. Microbiol.">
        <title>Anaerobacillus isosaccharinicus sp. nov., an alkaliphilic bacterium which degrades isosaccharinic acid.</title>
        <authorList>
            <person name="Bassil N.M."/>
            <person name="Lloyd J.R."/>
        </authorList>
    </citation>
    <scope>NUCLEOTIDE SEQUENCE [LARGE SCALE GENOMIC DNA]</scope>
    <source>
        <strain evidence="8 9">NB2006</strain>
    </source>
</reference>
<dbReference type="SUPFAM" id="SSF47090">
    <property type="entry name" value="PGBD-like"/>
    <property type="match status" value="3"/>
</dbReference>
<evidence type="ECO:0000313" key="7">
    <source>
        <dbReference type="EMBL" id="OIJ13984.1"/>
    </source>
</evidence>
<evidence type="ECO:0000256" key="4">
    <source>
        <dbReference type="ARBA" id="ARBA00022807"/>
    </source>
</evidence>
<dbReference type="RefSeq" id="WP_071317526.1">
    <property type="nucleotide sequence ID" value="NZ_CP063356.2"/>
</dbReference>
<dbReference type="InterPro" id="IPR002477">
    <property type="entry name" value="Peptidoglycan-bd-like"/>
</dbReference>
<gene>
    <name evidence="8" type="ORF">AWH56_019280</name>
    <name evidence="7" type="ORF">AWH56_13055</name>
</gene>
<dbReference type="InterPro" id="IPR036365">
    <property type="entry name" value="PGBD-like_sf"/>
</dbReference>
<proteinExistence type="inferred from homology"/>
<dbReference type="GO" id="GO:0008234">
    <property type="term" value="F:cysteine-type peptidase activity"/>
    <property type="evidence" value="ECO:0007669"/>
    <property type="project" value="UniProtKB-KW"/>
</dbReference>
<evidence type="ECO:0000256" key="1">
    <source>
        <dbReference type="ARBA" id="ARBA00007074"/>
    </source>
</evidence>
<dbReference type="PROSITE" id="PS51935">
    <property type="entry name" value="NLPC_P60"/>
    <property type="match status" value="1"/>
</dbReference>
<dbReference type="SUPFAM" id="SSF54001">
    <property type="entry name" value="Cysteine proteinases"/>
    <property type="match status" value="1"/>
</dbReference>
<evidence type="ECO:0000256" key="2">
    <source>
        <dbReference type="ARBA" id="ARBA00022670"/>
    </source>
</evidence>
<reference evidence="8 9" key="2">
    <citation type="journal article" date="2017" name="Genome Announc.">
        <title>Draft Genome Sequences of Four Alkaliphilic Bacteria Belonging to the Anaerobacillus Genus.</title>
        <authorList>
            <person name="Bassil N.M."/>
            <person name="Lloyd J.R."/>
        </authorList>
    </citation>
    <scope>NUCLEOTIDE SEQUENCE [LARGE SCALE GENOMIC DNA]</scope>
    <source>
        <strain evidence="8 9">NB2006</strain>
    </source>
</reference>
<dbReference type="KEGG" id="aia:AWH56_019280"/>
<keyword evidence="4" id="KW-0788">Thiol protease</keyword>
<keyword evidence="3" id="KW-0378">Hydrolase</keyword>
<dbReference type="Gene3D" id="3.90.1720.10">
    <property type="entry name" value="endopeptidase domain like (from Nostoc punctiforme)"/>
    <property type="match status" value="1"/>
</dbReference>
<comment type="similarity">
    <text evidence="1">Belongs to the peptidase C40 family.</text>
</comment>
<dbReference type="OrthoDB" id="9813368at2"/>
<feature type="compositionally biased region" description="Low complexity" evidence="5">
    <location>
        <begin position="310"/>
        <end position="326"/>
    </location>
</feature>